<feature type="transmembrane region" description="Helical" evidence="2">
    <location>
        <begin position="333"/>
        <end position="354"/>
    </location>
</feature>
<evidence type="ECO:0000313" key="5">
    <source>
        <dbReference type="EMBL" id="PKA77728.1"/>
    </source>
</evidence>
<keyword evidence="6" id="KW-1185">Reference proteome</keyword>
<evidence type="ECO:0000256" key="3">
    <source>
        <dbReference type="SAM" id="SignalP"/>
    </source>
</evidence>
<dbReference type="Proteomes" id="UP000232891">
    <property type="component" value="Unassembled WGS sequence"/>
</dbReference>
<organism evidence="5 6">
    <name type="scientific">Pseudomonas tolaasii NCPPB 2192</name>
    <dbReference type="NCBI Taxonomy" id="564423"/>
    <lineage>
        <taxon>Bacteria</taxon>
        <taxon>Pseudomonadati</taxon>
        <taxon>Pseudomonadota</taxon>
        <taxon>Gammaproteobacteria</taxon>
        <taxon>Pseudomonadales</taxon>
        <taxon>Pseudomonadaceae</taxon>
        <taxon>Pseudomonas</taxon>
    </lineage>
</organism>
<keyword evidence="2" id="KW-0472">Membrane</keyword>
<comment type="caution">
    <text evidence="5">The sequence shown here is derived from an EMBL/GenBank/DDBJ whole genome shotgun (WGS) entry which is preliminary data.</text>
</comment>
<keyword evidence="2" id="KW-0812">Transmembrane</keyword>
<evidence type="ECO:0000313" key="4">
    <source>
        <dbReference type="EMBL" id="PKA77718.1"/>
    </source>
</evidence>
<protein>
    <recommendedName>
        <fullName evidence="7">TspB protein</fullName>
    </recommendedName>
</protein>
<accession>A0ABX4QLV6</accession>
<dbReference type="EMBL" id="PHHD01000001">
    <property type="protein sequence ID" value="PKA77718.1"/>
    <property type="molecule type" value="Genomic_DNA"/>
</dbReference>
<name>A0ABX4QLV6_PSETO</name>
<sequence length="356" mass="37192">MRAILFTLFSLLLSSHVSAAYYYTISDGSVQYSSPDSACSLLLSTYTDLGYKNLTFSHWATATDGDATISGTGFCFYNRTDKWDQVSIKRHPTPIYRKGQADLPHVPNACSSAPSAIVSRGPYTAVVRSDGNNYVVGTSPVSVCSNNCLYEKPETANTKDCFVLATDAQTGFCNYAFTLVTDENADGTSCDLNNSVPYETGSSLNGSGSGGDEPCDKTVPGNTCDVPGGGGGNGSGGDGTGEGSGDGSGSGSGEGFSTPGKPDLDPREGQRKARISGQYLGFYSTLQQSNTYTTISTAFQNIGDPSAACPVATIDILGTNITFDSHCVIFQSIAPTLSFVFMAAWALLAVLIILSA</sequence>
<feature type="region of interest" description="Disordered" evidence="1">
    <location>
        <begin position="201"/>
        <end position="271"/>
    </location>
</feature>
<reference evidence="5 6" key="1">
    <citation type="submission" date="2017-11" db="EMBL/GenBank/DDBJ databases">
        <title>Genome sequencing of a diverse group of Pseudomonas species.</title>
        <authorList>
            <person name="Loper J."/>
        </authorList>
    </citation>
    <scope>NUCLEOTIDE SEQUENCE [LARGE SCALE GENOMIC DNA]</scope>
    <source>
        <strain evidence="5 6">NCPPB 2192</strain>
    </source>
</reference>
<evidence type="ECO:0000256" key="2">
    <source>
        <dbReference type="SAM" id="Phobius"/>
    </source>
</evidence>
<proteinExistence type="predicted"/>
<evidence type="ECO:0000256" key="1">
    <source>
        <dbReference type="SAM" id="MobiDB-lite"/>
    </source>
</evidence>
<dbReference type="EMBL" id="PHHD01000001">
    <property type="protein sequence ID" value="PKA77728.1"/>
    <property type="molecule type" value="Genomic_DNA"/>
</dbReference>
<feature type="compositionally biased region" description="Gly residues" evidence="1">
    <location>
        <begin position="227"/>
        <end position="254"/>
    </location>
</feature>
<dbReference type="GeneID" id="55849472"/>
<feature type="compositionally biased region" description="Basic and acidic residues" evidence="1">
    <location>
        <begin position="262"/>
        <end position="271"/>
    </location>
</feature>
<keyword evidence="2" id="KW-1133">Transmembrane helix</keyword>
<evidence type="ECO:0000313" key="6">
    <source>
        <dbReference type="Proteomes" id="UP000232891"/>
    </source>
</evidence>
<dbReference type="RefSeq" id="WP_130886702.1">
    <property type="nucleotide sequence ID" value="NZ_PHHD01000001.1"/>
</dbReference>
<gene>
    <name evidence="4" type="ORF">ATI14_4776</name>
    <name evidence="5" type="ORF">ATI14_4786</name>
</gene>
<feature type="chain" id="PRO_5045033998" description="TspB protein" evidence="3">
    <location>
        <begin position="20"/>
        <end position="356"/>
    </location>
</feature>
<evidence type="ECO:0008006" key="7">
    <source>
        <dbReference type="Google" id="ProtNLM"/>
    </source>
</evidence>
<keyword evidence="3" id="KW-0732">Signal</keyword>
<feature type="signal peptide" evidence="3">
    <location>
        <begin position="1"/>
        <end position="19"/>
    </location>
</feature>